<dbReference type="EMBL" id="KN550551">
    <property type="protein sequence ID" value="KHJ93902.1"/>
    <property type="molecule type" value="Genomic_DNA"/>
</dbReference>
<keyword evidence="3" id="KW-1185">Reference proteome</keyword>
<evidence type="ECO:0000313" key="2">
    <source>
        <dbReference type="EMBL" id="KHJ93902.1"/>
    </source>
</evidence>
<reference evidence="2 3" key="1">
    <citation type="submission" date="2014-03" db="EMBL/GenBank/DDBJ databases">
        <title>Draft genome of the hookworm Oesophagostomum dentatum.</title>
        <authorList>
            <person name="Mitreva M."/>
        </authorList>
    </citation>
    <scope>NUCLEOTIDE SEQUENCE [LARGE SCALE GENOMIC DNA]</scope>
    <source>
        <strain evidence="2 3">OD-Hann</strain>
    </source>
</reference>
<keyword evidence="1" id="KW-0472">Membrane</keyword>
<feature type="transmembrane region" description="Helical" evidence="1">
    <location>
        <begin position="15"/>
        <end position="37"/>
    </location>
</feature>
<sequence length="71" mass="8119">MTVSDDVTSIRAEHLLPVCLLFVIFFIFLIACLFDCWRERHIEDLSFHNPVPQITVTNGKTGDDRIVSAQN</sequence>
<dbReference type="Proteomes" id="UP000053660">
    <property type="component" value="Unassembled WGS sequence"/>
</dbReference>
<accession>A0A0B1TDI5</accession>
<keyword evidence="1" id="KW-0812">Transmembrane</keyword>
<organism evidence="2 3">
    <name type="scientific">Oesophagostomum dentatum</name>
    <name type="common">Nodular worm</name>
    <dbReference type="NCBI Taxonomy" id="61180"/>
    <lineage>
        <taxon>Eukaryota</taxon>
        <taxon>Metazoa</taxon>
        <taxon>Ecdysozoa</taxon>
        <taxon>Nematoda</taxon>
        <taxon>Chromadorea</taxon>
        <taxon>Rhabditida</taxon>
        <taxon>Rhabditina</taxon>
        <taxon>Rhabditomorpha</taxon>
        <taxon>Strongyloidea</taxon>
        <taxon>Strongylidae</taxon>
        <taxon>Oesophagostomum</taxon>
    </lineage>
</organism>
<evidence type="ECO:0000313" key="3">
    <source>
        <dbReference type="Proteomes" id="UP000053660"/>
    </source>
</evidence>
<evidence type="ECO:0000256" key="1">
    <source>
        <dbReference type="SAM" id="Phobius"/>
    </source>
</evidence>
<protein>
    <submittedName>
        <fullName evidence="2">Uncharacterized protein</fullName>
    </submittedName>
</protein>
<proteinExistence type="predicted"/>
<gene>
    <name evidence="2" type="ORF">OESDEN_06177</name>
</gene>
<dbReference type="OrthoDB" id="5859750at2759"/>
<keyword evidence="1" id="KW-1133">Transmembrane helix</keyword>
<name>A0A0B1TDI5_OESDE</name>
<dbReference type="AlphaFoldDB" id="A0A0B1TDI5"/>